<dbReference type="RefSeq" id="WP_318349481.1">
    <property type="nucleotide sequence ID" value="NZ_AP018694.1"/>
</dbReference>
<feature type="transmembrane region" description="Helical" evidence="1">
    <location>
        <begin position="110"/>
        <end position="127"/>
    </location>
</feature>
<evidence type="ECO:0000313" key="2">
    <source>
        <dbReference type="EMBL" id="BBE16402.1"/>
    </source>
</evidence>
<reference evidence="2" key="1">
    <citation type="journal article" date="2020" name="Int. J. Syst. Evol. Microbiol.">
        <title>Aquipluma nitroreducens gen. nov. sp. nov., a novel facultatively anaerobic bacterium isolated from a freshwater lake.</title>
        <authorList>
            <person name="Watanabe M."/>
            <person name="Kojima H."/>
            <person name="Fukui M."/>
        </authorList>
    </citation>
    <scope>NUCLEOTIDE SEQUENCE</scope>
    <source>
        <strain evidence="2">MeG22</strain>
    </source>
</reference>
<dbReference type="AlphaFoldDB" id="A0A5K7S4D0"/>
<dbReference type="EMBL" id="AP018694">
    <property type="protein sequence ID" value="BBE16402.1"/>
    <property type="molecule type" value="Genomic_DNA"/>
</dbReference>
<feature type="transmembrane region" description="Helical" evidence="1">
    <location>
        <begin position="62"/>
        <end position="80"/>
    </location>
</feature>
<keyword evidence="1" id="KW-1133">Transmembrane helix</keyword>
<keyword evidence="1" id="KW-0472">Membrane</keyword>
<keyword evidence="3" id="KW-1185">Reference proteome</keyword>
<evidence type="ECO:0000256" key="1">
    <source>
        <dbReference type="SAM" id="Phobius"/>
    </source>
</evidence>
<dbReference type="Pfam" id="PF16316">
    <property type="entry name" value="DUF4956"/>
    <property type="match status" value="1"/>
</dbReference>
<dbReference type="KEGG" id="anf:AQPE_0540"/>
<feature type="transmembrane region" description="Helical" evidence="1">
    <location>
        <begin position="33"/>
        <end position="53"/>
    </location>
</feature>
<evidence type="ECO:0000313" key="3">
    <source>
        <dbReference type="Proteomes" id="UP001193389"/>
    </source>
</evidence>
<evidence type="ECO:0008006" key="4">
    <source>
        <dbReference type="Google" id="ProtNLM"/>
    </source>
</evidence>
<dbReference type="Proteomes" id="UP001193389">
    <property type="component" value="Chromosome"/>
</dbReference>
<proteinExistence type="predicted"/>
<dbReference type="InterPro" id="IPR032531">
    <property type="entry name" value="DUF4956"/>
</dbReference>
<accession>A0A5K7S4D0</accession>
<sequence>MRLLNVVLQIVQSSEELKFFGIKLINMEDFLSLLIRFSLNLLVIVAIVVGLYAKNSKRKDFYFSYIAVSMVIFLLCFLLVSVKIELGFALGLFAVFGIIRYRTDAIPIKEMTYLFVVIGISVINALANKKISYAELITTNLLIVGGLYILEKILHLRQEISYRVIYEKIENVQAGKDDELLADLKLRTGKNIKRFEIERIDFLRDVAYINIFFDINGKNKSDL</sequence>
<protein>
    <recommendedName>
        <fullName evidence="4">DUF4956 domain-containing protein</fullName>
    </recommendedName>
</protein>
<gene>
    <name evidence="2" type="ORF">AQPE_0540</name>
</gene>
<organism evidence="2 3">
    <name type="scientific">Aquipluma nitroreducens</name>
    <dbReference type="NCBI Taxonomy" id="2010828"/>
    <lineage>
        <taxon>Bacteria</taxon>
        <taxon>Pseudomonadati</taxon>
        <taxon>Bacteroidota</taxon>
        <taxon>Bacteroidia</taxon>
        <taxon>Marinilabiliales</taxon>
        <taxon>Prolixibacteraceae</taxon>
        <taxon>Aquipluma</taxon>
    </lineage>
</organism>
<name>A0A5K7S4D0_9BACT</name>
<feature type="transmembrane region" description="Helical" evidence="1">
    <location>
        <begin position="133"/>
        <end position="150"/>
    </location>
</feature>
<keyword evidence="1" id="KW-0812">Transmembrane</keyword>